<protein>
    <submittedName>
        <fullName evidence="1">Protein phosphatase 2C domain-containing protein</fullName>
    </submittedName>
</protein>
<name>A0ABR9N1E8_9MICO</name>
<evidence type="ECO:0000313" key="2">
    <source>
        <dbReference type="Proteomes" id="UP000625527"/>
    </source>
</evidence>
<proteinExistence type="predicted"/>
<dbReference type="Proteomes" id="UP000625527">
    <property type="component" value="Unassembled WGS sequence"/>
</dbReference>
<dbReference type="InterPro" id="IPR036457">
    <property type="entry name" value="PPM-type-like_dom_sf"/>
</dbReference>
<gene>
    <name evidence="1" type="ORF">IHE71_17360</name>
</gene>
<organism evidence="1 2">
    <name type="scientific">Myceligenerans pegani</name>
    <dbReference type="NCBI Taxonomy" id="2776917"/>
    <lineage>
        <taxon>Bacteria</taxon>
        <taxon>Bacillati</taxon>
        <taxon>Actinomycetota</taxon>
        <taxon>Actinomycetes</taxon>
        <taxon>Micrococcales</taxon>
        <taxon>Promicromonosporaceae</taxon>
        <taxon>Myceligenerans</taxon>
    </lineage>
</organism>
<evidence type="ECO:0000313" key="1">
    <source>
        <dbReference type="EMBL" id="MBE1877459.1"/>
    </source>
</evidence>
<accession>A0ABR9N1E8</accession>
<dbReference type="Gene3D" id="3.60.40.10">
    <property type="entry name" value="PPM-type phosphatase domain"/>
    <property type="match status" value="1"/>
</dbReference>
<sequence>MTITKLQLLDTATSKGEGDMYEDLAGGVGPYAWMFDGATDMPATYCPQPHVTGAYWLAHHGDAWLSRHASDQEPHTLLSDLAAAVDAALHDRGMPDGALPPATSLAIAHVTENRLEAAVVGDVAVYNVTHKDLLLDARFGTNERTAVAQQVPANGSRPDREVRAAQVDGIVARRRADLAGRNGPWILGNNPAVGTGALRRTWPMARGDLVLLATDGFTRAVTDYDIATSWDDLADMILAHGIQDVIDHIRHLEAGLDRTMFFKKSDDACAALYRRA</sequence>
<dbReference type="SUPFAM" id="SSF81606">
    <property type="entry name" value="PP2C-like"/>
    <property type="match status" value="1"/>
</dbReference>
<reference evidence="1 2" key="1">
    <citation type="submission" date="2020-10" db="EMBL/GenBank/DDBJ databases">
        <title>Myceligenerans pegani sp. nov., an endophytic actinomycete isolated from Peganum harmala L. in Xinjiang, China.</title>
        <authorList>
            <person name="Xin L."/>
        </authorList>
    </citation>
    <scope>NUCLEOTIDE SEQUENCE [LARGE SCALE GENOMIC DNA]</scope>
    <source>
        <strain evidence="1 2">TRM65318</strain>
    </source>
</reference>
<dbReference type="RefSeq" id="WP_192864013.1">
    <property type="nucleotide sequence ID" value="NZ_JADAQT010000102.1"/>
</dbReference>
<dbReference type="EMBL" id="JADAQT010000102">
    <property type="protein sequence ID" value="MBE1877459.1"/>
    <property type="molecule type" value="Genomic_DNA"/>
</dbReference>
<comment type="caution">
    <text evidence="1">The sequence shown here is derived from an EMBL/GenBank/DDBJ whole genome shotgun (WGS) entry which is preliminary data.</text>
</comment>
<keyword evidence="2" id="KW-1185">Reference proteome</keyword>